<comment type="similarity">
    <text evidence="2">Belongs to the alpha/beta-type SASP family.</text>
</comment>
<reference evidence="4 5" key="2">
    <citation type="journal article" date="2010" name="Stand. Genomic Sci.">
        <title>Complete genome sequence of Syntrophothermus lipocalidus type strain (TGB-C1).</title>
        <authorList>
            <person name="Djao O.D."/>
            <person name="Zhang X."/>
            <person name="Lucas S."/>
            <person name="Lapidus A."/>
            <person name="Del Rio T.G."/>
            <person name="Nolan M."/>
            <person name="Tice H."/>
            <person name="Cheng J.F."/>
            <person name="Han C."/>
            <person name="Tapia R."/>
            <person name="Goodwin L."/>
            <person name="Pitluck S."/>
            <person name="Liolios K."/>
            <person name="Ivanova N."/>
            <person name="Mavromatis K."/>
            <person name="Mikhailova N."/>
            <person name="Ovchinnikova G."/>
            <person name="Pati A."/>
            <person name="Brambilla E."/>
            <person name="Chen A."/>
            <person name="Palaniappan K."/>
            <person name="Land M."/>
            <person name="Hauser L."/>
            <person name="Chang Y.J."/>
            <person name="Jeffries C.D."/>
            <person name="Rohde M."/>
            <person name="Sikorski J."/>
            <person name="Spring S."/>
            <person name="Goker M."/>
            <person name="Detter J.C."/>
            <person name="Woyke T."/>
            <person name="Bristow J."/>
            <person name="Eisen J.A."/>
            <person name="Markowitz V."/>
            <person name="Hugenholtz P."/>
            <person name="Kyrpides N.C."/>
            <person name="Klenk H.P."/>
        </authorList>
    </citation>
    <scope>NUCLEOTIDE SEQUENCE [LARGE SCALE GENOMIC DNA]</scope>
    <source>
        <strain evidence="5">DSM 12680 / TGB-C1</strain>
    </source>
</reference>
<evidence type="ECO:0000313" key="4">
    <source>
        <dbReference type="EMBL" id="ADI01845.1"/>
    </source>
</evidence>
<dbReference type="Pfam" id="PF00269">
    <property type="entry name" value="SASP"/>
    <property type="match status" value="1"/>
</dbReference>
<evidence type="ECO:0000256" key="3">
    <source>
        <dbReference type="ARBA" id="ARBA00023125"/>
    </source>
</evidence>
<dbReference type="RefSeq" id="WP_013175247.1">
    <property type="nucleotide sequence ID" value="NC_014220.1"/>
</dbReference>
<keyword evidence="5" id="KW-1185">Reference proteome</keyword>
<dbReference type="KEGG" id="slp:Slip_1067"/>
<reference evidence="5" key="1">
    <citation type="journal article" date="2010" name="Stand. Genomic Sci.">
        <title>Complete genome sequence of Syntrophothermus lipocalidus type strain (TGB-C1T).</title>
        <authorList>
            <consortium name="US DOE Joint Genome Institute (JGI-PGF)"/>
            <person name="Djao O."/>
            <person name="Zhang X."/>
            <person name="Lucas S."/>
            <person name="Lapidus A."/>
            <person name="Glavina Del Rio T."/>
            <person name="Nolan M."/>
            <person name="Tice H."/>
            <person name="Cheng J."/>
            <person name="Han C."/>
            <person name="Tapia R."/>
            <person name="Goodwin L."/>
            <person name="Pitluck S."/>
            <person name="Liolios K."/>
            <person name="Ivanova N."/>
            <person name="Mavromatis K."/>
            <person name="Mikhailova N."/>
            <person name="Ovchinnikova G."/>
            <person name="Pati A."/>
            <person name="Brambilla E."/>
            <person name="Chen A."/>
            <person name="Palaniappan K."/>
            <person name="Land M."/>
            <person name="Hauser L."/>
            <person name="Chang Y."/>
            <person name="Jeffries C."/>
            <person name="Rohde M."/>
            <person name="Sikorski J."/>
            <person name="Spring S."/>
            <person name="Goker M."/>
            <person name="Detter J."/>
            <person name="Woyke T."/>
            <person name="Bristow J."/>
            <person name="Eisen J."/>
            <person name="Markowitz V."/>
            <person name="Hugenholtz P."/>
            <person name="Kyrpides N."/>
            <person name="Klenk H."/>
        </authorList>
    </citation>
    <scope>NUCLEOTIDE SEQUENCE [LARGE SCALE GENOMIC DNA]</scope>
    <source>
        <strain evidence="5">DSM 12680 / TGB-C1</strain>
    </source>
</reference>
<gene>
    <name evidence="4" type="ordered locus">Slip_1067</name>
</gene>
<dbReference type="InterPro" id="IPR018126">
    <property type="entry name" value="SASP_alpha/beta-type_CS"/>
</dbReference>
<dbReference type="EMBL" id="CP002048">
    <property type="protein sequence ID" value="ADI01845.1"/>
    <property type="molecule type" value="Genomic_DNA"/>
</dbReference>
<dbReference type="eggNOG" id="ENOG5032Y0E">
    <property type="taxonomic scope" value="Bacteria"/>
</dbReference>
<keyword evidence="3" id="KW-0238">DNA-binding</keyword>
<organism evidence="4 5">
    <name type="scientific">Syntrophothermus lipocalidus (strain DSM 12680 / TGB-C1)</name>
    <dbReference type="NCBI Taxonomy" id="643648"/>
    <lineage>
        <taxon>Bacteria</taxon>
        <taxon>Bacillati</taxon>
        <taxon>Bacillota</taxon>
        <taxon>Clostridia</taxon>
        <taxon>Eubacteriales</taxon>
        <taxon>Syntrophomonadaceae</taxon>
        <taxon>Syntrophothermus</taxon>
    </lineage>
</organism>
<dbReference type="OrthoDB" id="1684060at2"/>
<dbReference type="GO" id="GO:0006265">
    <property type="term" value="P:DNA topological change"/>
    <property type="evidence" value="ECO:0007669"/>
    <property type="project" value="InterPro"/>
</dbReference>
<dbReference type="InterPro" id="IPR001448">
    <property type="entry name" value="SASP_alpha/beta-type"/>
</dbReference>
<dbReference type="InterPro" id="IPR038300">
    <property type="entry name" value="SASP_sf_alpha/beta"/>
</dbReference>
<dbReference type="HOGENOM" id="CLU_169738_3_0_9"/>
<dbReference type="Gene3D" id="6.10.10.80">
    <property type="entry name" value="Small, acid-soluble spore protein, alpha/beta type-like"/>
    <property type="match status" value="1"/>
</dbReference>
<accession>D7CMB0</accession>
<evidence type="ECO:0000256" key="1">
    <source>
        <dbReference type="ARBA" id="ARBA00003863"/>
    </source>
</evidence>
<dbReference type="STRING" id="643648.Slip_1067"/>
<evidence type="ECO:0000313" key="5">
    <source>
        <dbReference type="Proteomes" id="UP000000378"/>
    </source>
</evidence>
<proteinExistence type="inferred from homology"/>
<evidence type="ECO:0000256" key="2">
    <source>
        <dbReference type="ARBA" id="ARBA00005442"/>
    </source>
</evidence>
<dbReference type="GO" id="GO:0003690">
    <property type="term" value="F:double-stranded DNA binding"/>
    <property type="evidence" value="ECO:0007669"/>
    <property type="project" value="InterPro"/>
</dbReference>
<name>D7CMB0_SYNLT</name>
<dbReference type="Proteomes" id="UP000000378">
    <property type="component" value="Chromosome"/>
</dbReference>
<dbReference type="AlphaFoldDB" id="D7CMB0"/>
<dbReference type="PROSITE" id="PS00304">
    <property type="entry name" value="SASP_1"/>
    <property type="match status" value="1"/>
</dbReference>
<sequence>MARNRGIMSEQLKYELAKELGVDQIVATQGWGEVTARNCGNLVKLAIERAERTVAPQPAPKPY</sequence>
<evidence type="ECO:0008006" key="6">
    <source>
        <dbReference type="Google" id="ProtNLM"/>
    </source>
</evidence>
<comment type="function">
    <text evidence="1">SASP are bound to spore DNA. They are double-stranded DNA-binding proteins that cause DNA to change to an a-like conformation. They protect the DNA backbone from chemical and enzymatic cleavage and are thus involved in dormant spore's high resistance to UV light.</text>
</comment>
<protein>
    <recommendedName>
        <fullName evidence="6">Small, acid-soluble spore protein, alpha/beta type</fullName>
    </recommendedName>
</protein>